<dbReference type="GO" id="GO:0006298">
    <property type="term" value="P:mismatch repair"/>
    <property type="evidence" value="ECO:0007669"/>
    <property type="project" value="TreeGrafter"/>
</dbReference>
<accession>A0A6C0C3Y7</accession>
<name>A0A6C0C3Y7_9ZZZZ</name>
<evidence type="ECO:0000256" key="3">
    <source>
        <dbReference type="ARBA" id="ARBA00022603"/>
    </source>
</evidence>
<dbReference type="GO" id="GO:0043565">
    <property type="term" value="F:sequence-specific DNA binding"/>
    <property type="evidence" value="ECO:0007669"/>
    <property type="project" value="TreeGrafter"/>
</dbReference>
<dbReference type="Gene3D" id="3.40.50.150">
    <property type="entry name" value="Vaccinia Virus protein VP39"/>
    <property type="match status" value="1"/>
</dbReference>
<dbReference type="Gene3D" id="1.10.1020.10">
    <property type="entry name" value="Adenine-specific Methyltransferase, Domain 2"/>
    <property type="match status" value="1"/>
</dbReference>
<sequence length="189" mass="22341">MKIKKAGEKVEDKEYYYYIRQLYNSRDDTYMTRIAEFVYLNKTCFRGIFRLNKSGGFNVPYGNYKNPKIADPIEFEKVSKSIQNVEFICSDFEKVNIRSKKDFVYLDPPYVPEKKDSFVAYDKVGFTEEKNNALFDKCVKMKCKWMMSNSNTEPVREKLKKFNIVEIEARRAINSKNPAAKTKEIIVYN</sequence>
<comment type="catalytic activity">
    <reaction evidence="6">
        <text>a 2'-deoxyadenosine in DNA + S-adenosyl-L-methionine = an N(6)-methyl-2'-deoxyadenosine in DNA + S-adenosyl-L-homocysteine + H(+)</text>
        <dbReference type="Rhea" id="RHEA:15197"/>
        <dbReference type="Rhea" id="RHEA-COMP:12418"/>
        <dbReference type="Rhea" id="RHEA-COMP:12419"/>
        <dbReference type="ChEBI" id="CHEBI:15378"/>
        <dbReference type="ChEBI" id="CHEBI:57856"/>
        <dbReference type="ChEBI" id="CHEBI:59789"/>
        <dbReference type="ChEBI" id="CHEBI:90615"/>
        <dbReference type="ChEBI" id="CHEBI:90616"/>
        <dbReference type="EC" id="2.1.1.72"/>
    </reaction>
</comment>
<dbReference type="GO" id="GO:1904047">
    <property type="term" value="F:S-adenosyl-L-methionine binding"/>
    <property type="evidence" value="ECO:0007669"/>
    <property type="project" value="TreeGrafter"/>
</dbReference>
<evidence type="ECO:0000256" key="1">
    <source>
        <dbReference type="ARBA" id="ARBA00006594"/>
    </source>
</evidence>
<evidence type="ECO:0000256" key="6">
    <source>
        <dbReference type="ARBA" id="ARBA00047942"/>
    </source>
</evidence>
<dbReference type="GO" id="GO:0032259">
    <property type="term" value="P:methylation"/>
    <property type="evidence" value="ECO:0007669"/>
    <property type="project" value="UniProtKB-KW"/>
</dbReference>
<keyword evidence="4" id="KW-0808">Transferase</keyword>
<dbReference type="InterPro" id="IPR002052">
    <property type="entry name" value="DNA_methylase_N6_adenine_CS"/>
</dbReference>
<evidence type="ECO:0000256" key="5">
    <source>
        <dbReference type="ARBA" id="ARBA00022691"/>
    </source>
</evidence>
<evidence type="ECO:0000256" key="4">
    <source>
        <dbReference type="ARBA" id="ARBA00022679"/>
    </source>
</evidence>
<proteinExistence type="inferred from homology"/>
<dbReference type="PROSITE" id="PS00092">
    <property type="entry name" value="N6_MTASE"/>
    <property type="match status" value="1"/>
</dbReference>
<evidence type="ECO:0000313" key="7">
    <source>
        <dbReference type="EMBL" id="QHS98368.1"/>
    </source>
</evidence>
<dbReference type="EC" id="2.1.1.72" evidence="2"/>
<dbReference type="AlphaFoldDB" id="A0A6C0C3Y7"/>
<keyword evidence="5" id="KW-0949">S-adenosyl-L-methionine</keyword>
<evidence type="ECO:0000256" key="2">
    <source>
        <dbReference type="ARBA" id="ARBA00011900"/>
    </source>
</evidence>
<comment type="similarity">
    <text evidence="1">Belongs to the N(4)/N(6)-methyltransferase family.</text>
</comment>
<dbReference type="NCBIfam" id="TIGR00571">
    <property type="entry name" value="dam"/>
    <property type="match status" value="1"/>
</dbReference>
<dbReference type="SUPFAM" id="SSF53335">
    <property type="entry name" value="S-adenosyl-L-methionine-dependent methyltransferases"/>
    <property type="match status" value="1"/>
</dbReference>
<keyword evidence="3" id="KW-0489">Methyltransferase</keyword>
<dbReference type="InterPro" id="IPR012327">
    <property type="entry name" value="MeTrfase_D12"/>
</dbReference>
<reference evidence="7" key="1">
    <citation type="journal article" date="2020" name="Nature">
        <title>Giant virus diversity and host interactions through global metagenomics.</title>
        <authorList>
            <person name="Schulz F."/>
            <person name="Roux S."/>
            <person name="Paez-Espino D."/>
            <person name="Jungbluth S."/>
            <person name="Walsh D.A."/>
            <person name="Denef V.J."/>
            <person name="McMahon K.D."/>
            <person name="Konstantinidis K.T."/>
            <person name="Eloe-Fadrosh E.A."/>
            <person name="Kyrpides N.C."/>
            <person name="Woyke T."/>
        </authorList>
    </citation>
    <scope>NUCLEOTIDE SEQUENCE</scope>
    <source>
        <strain evidence="7">GVMAG-M-3300020185-18</strain>
    </source>
</reference>
<dbReference type="InterPro" id="IPR029063">
    <property type="entry name" value="SAM-dependent_MTases_sf"/>
</dbReference>
<dbReference type="PANTHER" id="PTHR30481:SF3">
    <property type="entry name" value="DNA ADENINE METHYLASE"/>
    <property type="match status" value="1"/>
</dbReference>
<dbReference type="GO" id="GO:0009007">
    <property type="term" value="F:site-specific DNA-methyltransferase (adenine-specific) activity"/>
    <property type="evidence" value="ECO:0007669"/>
    <property type="project" value="UniProtKB-EC"/>
</dbReference>
<organism evidence="7">
    <name type="scientific">viral metagenome</name>
    <dbReference type="NCBI Taxonomy" id="1070528"/>
    <lineage>
        <taxon>unclassified sequences</taxon>
        <taxon>metagenomes</taxon>
        <taxon>organismal metagenomes</taxon>
    </lineage>
</organism>
<dbReference type="InterPro" id="IPR023095">
    <property type="entry name" value="Ade_MeTrfase_dom_2"/>
</dbReference>
<dbReference type="EMBL" id="MN739316">
    <property type="protein sequence ID" value="QHS98368.1"/>
    <property type="molecule type" value="Genomic_DNA"/>
</dbReference>
<dbReference type="Pfam" id="PF02086">
    <property type="entry name" value="MethyltransfD12"/>
    <property type="match status" value="1"/>
</dbReference>
<dbReference type="PANTHER" id="PTHR30481">
    <property type="entry name" value="DNA ADENINE METHYLASE"/>
    <property type="match status" value="1"/>
</dbReference>
<dbReference type="GO" id="GO:0009307">
    <property type="term" value="P:DNA restriction-modification system"/>
    <property type="evidence" value="ECO:0007669"/>
    <property type="project" value="InterPro"/>
</dbReference>
<protein>
    <recommendedName>
        <fullName evidence="2">site-specific DNA-methyltransferase (adenine-specific)</fullName>
        <ecNumber evidence="2">2.1.1.72</ecNumber>
    </recommendedName>
</protein>